<dbReference type="AlphaFoldDB" id="A0A7X9RWX2"/>
<name>A0A7X9RWX2_9BACT</name>
<keyword evidence="2" id="KW-1185">Reference proteome</keyword>
<sequence length="330" mass="38516">MILKEIKHNVKMYTVSNETLLYLDDIGLRINDDVFDNCDNDYFIKYKSKVIYRFNEGTYIDDQFLNKTVVQDSLYAQTGIFYFDFNVGDLTSEFELINLEDLSVIYSFGRHYAGIQNVIRLDDYIVINFKNQIKCYCNKSYKLLWNIEGDFNILYGYYEGSLYVLESKKNLVEIDIETGSINYNFEEISNLPEGTNKDGFSLDFTNLKLDQNKGLLVGIFHTFYVEIELNTKTINVYNLRDQLEGTNVISFKSFSNLSFNDQHLAVLAYAKLKEDPKVLYGANVLINRNTKTIEWTHVFKDYGLGTNAPIITNDHLYQIDFNGDLYIFER</sequence>
<dbReference type="InterPro" id="IPR011047">
    <property type="entry name" value="Quinoprotein_ADH-like_sf"/>
</dbReference>
<dbReference type="RefSeq" id="WP_169658449.1">
    <property type="nucleotide sequence ID" value="NZ_JABANE010000058.1"/>
</dbReference>
<dbReference type="EMBL" id="JABANE010000058">
    <property type="protein sequence ID" value="NME70207.1"/>
    <property type="molecule type" value="Genomic_DNA"/>
</dbReference>
<dbReference type="Proteomes" id="UP000576082">
    <property type="component" value="Unassembled WGS sequence"/>
</dbReference>
<evidence type="ECO:0000313" key="1">
    <source>
        <dbReference type="EMBL" id="NME70207.1"/>
    </source>
</evidence>
<proteinExistence type="predicted"/>
<comment type="caution">
    <text evidence="1">The sequence shown here is derived from an EMBL/GenBank/DDBJ whole genome shotgun (WGS) entry which is preliminary data.</text>
</comment>
<accession>A0A7X9RWX2</accession>
<dbReference type="SUPFAM" id="SSF50998">
    <property type="entry name" value="Quinoprotein alcohol dehydrogenase-like"/>
    <property type="match status" value="1"/>
</dbReference>
<gene>
    <name evidence="1" type="ORF">HHU12_19685</name>
</gene>
<reference evidence="1 2" key="1">
    <citation type="submission" date="2020-04" db="EMBL/GenBank/DDBJ databases">
        <title>Flammeovirga sp. SR4, a novel species isolated from seawater.</title>
        <authorList>
            <person name="Wang X."/>
        </authorList>
    </citation>
    <scope>NUCLEOTIDE SEQUENCE [LARGE SCALE GENOMIC DNA]</scope>
    <source>
        <strain evidence="1 2">ATCC 23126</strain>
    </source>
</reference>
<evidence type="ECO:0000313" key="2">
    <source>
        <dbReference type="Proteomes" id="UP000576082"/>
    </source>
</evidence>
<organism evidence="1 2">
    <name type="scientific">Flammeovirga aprica JL-4</name>
    <dbReference type="NCBI Taxonomy" id="694437"/>
    <lineage>
        <taxon>Bacteria</taxon>
        <taxon>Pseudomonadati</taxon>
        <taxon>Bacteroidota</taxon>
        <taxon>Cytophagia</taxon>
        <taxon>Cytophagales</taxon>
        <taxon>Flammeovirgaceae</taxon>
        <taxon>Flammeovirga</taxon>
    </lineage>
</organism>
<protein>
    <submittedName>
        <fullName evidence="1">Uncharacterized protein</fullName>
    </submittedName>
</protein>